<dbReference type="SUPFAM" id="SSF52540">
    <property type="entry name" value="P-loop containing nucleoside triphosphate hydrolases"/>
    <property type="match status" value="1"/>
</dbReference>
<protein>
    <recommendedName>
        <fullName evidence="9">ATP-dependent helicase DinG</fullName>
        <ecNumber evidence="7">5.6.2.3</ecNumber>
    </recommendedName>
    <alternativeName>
        <fullName evidence="10">DNA 5'-3' helicase DinG</fullName>
    </alternativeName>
</protein>
<dbReference type="GO" id="GO:0016818">
    <property type="term" value="F:hydrolase activity, acting on acid anhydrides, in phosphorus-containing anhydrides"/>
    <property type="evidence" value="ECO:0007669"/>
    <property type="project" value="InterPro"/>
</dbReference>
<dbReference type="InterPro" id="IPR045028">
    <property type="entry name" value="DinG/Rad3-like"/>
</dbReference>
<dbReference type="Pfam" id="PF00270">
    <property type="entry name" value="DEAD"/>
    <property type="match status" value="1"/>
</dbReference>
<evidence type="ECO:0000256" key="8">
    <source>
        <dbReference type="ARBA" id="ARBA00048954"/>
    </source>
</evidence>
<comment type="caution">
    <text evidence="12">The sequence shown here is derived from an EMBL/GenBank/DDBJ whole genome shotgun (WGS) entry which is preliminary data.</text>
</comment>
<dbReference type="EMBL" id="MQVS01000006">
    <property type="protein sequence ID" value="OKL51551.1"/>
    <property type="molecule type" value="Genomic_DNA"/>
</dbReference>
<evidence type="ECO:0000256" key="7">
    <source>
        <dbReference type="ARBA" id="ARBA00044969"/>
    </source>
</evidence>
<evidence type="ECO:0000313" key="13">
    <source>
        <dbReference type="Proteomes" id="UP000185612"/>
    </source>
</evidence>
<dbReference type="GO" id="GO:0005524">
    <property type="term" value="F:ATP binding"/>
    <property type="evidence" value="ECO:0007669"/>
    <property type="project" value="UniProtKB-KW"/>
</dbReference>
<evidence type="ECO:0000256" key="6">
    <source>
        <dbReference type="ARBA" id="ARBA00038058"/>
    </source>
</evidence>
<comment type="similarity">
    <text evidence="6">Belongs to the helicase family. DinG subfamily.</text>
</comment>
<keyword evidence="13" id="KW-1185">Reference proteome</keyword>
<dbReference type="AlphaFoldDB" id="A0A1Q5PVD8"/>
<dbReference type="InterPro" id="IPR014013">
    <property type="entry name" value="Helic_SF1/SF2_ATP-bd_DinG/Rad3"/>
</dbReference>
<dbReference type="InterPro" id="IPR014001">
    <property type="entry name" value="Helicase_ATP-bd"/>
</dbReference>
<dbReference type="FunCoup" id="A0A1Q5PVD8">
    <property type="interactions" value="27"/>
</dbReference>
<evidence type="ECO:0000259" key="11">
    <source>
        <dbReference type="PROSITE" id="PS51193"/>
    </source>
</evidence>
<evidence type="ECO:0000256" key="5">
    <source>
        <dbReference type="ARBA" id="ARBA00022840"/>
    </source>
</evidence>
<dbReference type="RefSeq" id="WP_073824535.1">
    <property type="nucleotide sequence ID" value="NZ_MQVS01000006.1"/>
</dbReference>
<organism evidence="12 13">
    <name type="scientific">Buchananella hordeovulneris</name>
    <dbReference type="NCBI Taxonomy" id="52770"/>
    <lineage>
        <taxon>Bacteria</taxon>
        <taxon>Bacillati</taxon>
        <taxon>Actinomycetota</taxon>
        <taxon>Actinomycetes</taxon>
        <taxon>Actinomycetales</taxon>
        <taxon>Actinomycetaceae</taxon>
        <taxon>Buchananella</taxon>
    </lineage>
</organism>
<evidence type="ECO:0000313" key="12">
    <source>
        <dbReference type="EMBL" id="OKL51551.1"/>
    </source>
</evidence>
<name>A0A1Q5PVD8_9ACTO</name>
<dbReference type="Proteomes" id="UP000185612">
    <property type="component" value="Unassembled WGS sequence"/>
</dbReference>
<evidence type="ECO:0000256" key="4">
    <source>
        <dbReference type="ARBA" id="ARBA00022806"/>
    </source>
</evidence>
<dbReference type="Gene3D" id="3.40.50.300">
    <property type="entry name" value="P-loop containing nucleotide triphosphate hydrolases"/>
    <property type="match status" value="2"/>
</dbReference>
<dbReference type="SMART" id="SM00491">
    <property type="entry name" value="HELICc2"/>
    <property type="match status" value="1"/>
</dbReference>
<evidence type="ECO:0000256" key="10">
    <source>
        <dbReference type="ARBA" id="ARBA00079061"/>
    </source>
</evidence>
<comment type="catalytic activity">
    <reaction evidence="8">
        <text>ATP + H2O = ADP + phosphate + H(+)</text>
        <dbReference type="Rhea" id="RHEA:13065"/>
        <dbReference type="ChEBI" id="CHEBI:15377"/>
        <dbReference type="ChEBI" id="CHEBI:15378"/>
        <dbReference type="ChEBI" id="CHEBI:30616"/>
        <dbReference type="ChEBI" id="CHEBI:43474"/>
        <dbReference type="ChEBI" id="CHEBI:456216"/>
        <dbReference type="EC" id="5.6.2.3"/>
    </reaction>
</comment>
<evidence type="ECO:0000256" key="2">
    <source>
        <dbReference type="ARBA" id="ARBA00022741"/>
    </source>
</evidence>
<keyword evidence="3" id="KW-0378">Hydrolase</keyword>
<dbReference type="STRING" id="52770.BSZ40_06815"/>
<dbReference type="PANTHER" id="PTHR11472">
    <property type="entry name" value="DNA REPAIR DEAD HELICASE RAD3/XP-D SUBFAMILY MEMBER"/>
    <property type="match status" value="1"/>
</dbReference>
<proteinExistence type="inferred from homology"/>
<dbReference type="SMART" id="SM00487">
    <property type="entry name" value="DEXDc"/>
    <property type="match status" value="1"/>
</dbReference>
<dbReference type="Pfam" id="PF13307">
    <property type="entry name" value="Helicase_C_2"/>
    <property type="match status" value="1"/>
</dbReference>
<dbReference type="PANTHER" id="PTHR11472:SF34">
    <property type="entry name" value="REGULATOR OF TELOMERE ELONGATION HELICASE 1"/>
    <property type="match status" value="1"/>
</dbReference>
<dbReference type="GO" id="GO:0006139">
    <property type="term" value="P:nucleobase-containing compound metabolic process"/>
    <property type="evidence" value="ECO:0007669"/>
    <property type="project" value="InterPro"/>
</dbReference>
<dbReference type="InterPro" id="IPR011545">
    <property type="entry name" value="DEAD/DEAH_box_helicase_dom"/>
</dbReference>
<dbReference type="PROSITE" id="PS51193">
    <property type="entry name" value="HELICASE_ATP_BIND_2"/>
    <property type="match status" value="1"/>
</dbReference>
<dbReference type="InterPro" id="IPR027417">
    <property type="entry name" value="P-loop_NTPase"/>
</dbReference>
<comment type="cofactor">
    <cofactor evidence="1">
        <name>[4Fe-4S] cluster</name>
        <dbReference type="ChEBI" id="CHEBI:49883"/>
    </cofactor>
</comment>
<dbReference type="InParanoid" id="A0A1Q5PVD8"/>
<keyword evidence="4 12" id="KW-0347">Helicase</keyword>
<dbReference type="GO" id="GO:0003676">
    <property type="term" value="F:nucleic acid binding"/>
    <property type="evidence" value="ECO:0007669"/>
    <property type="project" value="InterPro"/>
</dbReference>
<dbReference type="InterPro" id="IPR006555">
    <property type="entry name" value="ATP-dep_Helicase_C"/>
</dbReference>
<evidence type="ECO:0000256" key="9">
    <source>
        <dbReference type="ARBA" id="ARBA00073590"/>
    </source>
</evidence>
<reference evidence="13" key="1">
    <citation type="submission" date="2016-12" db="EMBL/GenBank/DDBJ databases">
        <authorList>
            <person name="Meng X."/>
        </authorList>
    </citation>
    <scope>NUCLEOTIDE SEQUENCE [LARGE SCALE GENOMIC DNA]</scope>
    <source>
        <strain evidence="13">DSM 20732</strain>
    </source>
</reference>
<keyword evidence="2" id="KW-0547">Nucleotide-binding</keyword>
<evidence type="ECO:0000256" key="1">
    <source>
        <dbReference type="ARBA" id="ARBA00001966"/>
    </source>
</evidence>
<dbReference type="FunFam" id="3.40.50.300:FF:000437">
    <property type="entry name" value="ATP-dependent DNA helicase DinG"/>
    <property type="match status" value="1"/>
</dbReference>
<evidence type="ECO:0000256" key="3">
    <source>
        <dbReference type="ARBA" id="ARBA00022801"/>
    </source>
</evidence>
<accession>A0A1Q5PVD8</accession>
<feature type="domain" description="Helicase ATP-binding" evidence="11">
    <location>
        <begin position="14"/>
        <end position="304"/>
    </location>
</feature>
<gene>
    <name evidence="12" type="ORF">BSZ40_06815</name>
</gene>
<dbReference type="EC" id="5.6.2.3" evidence="7"/>
<keyword evidence="5" id="KW-0067">ATP-binding</keyword>
<dbReference type="GO" id="GO:0043139">
    <property type="term" value="F:5'-3' DNA helicase activity"/>
    <property type="evidence" value="ECO:0007669"/>
    <property type="project" value="UniProtKB-EC"/>
</dbReference>
<sequence length="665" mass="70472">MSEDAAAASLEILRHAVAQLGGAPRAGQAAMVDAVAAHLETGSHLLVQAGTGTGKSIGYLAPVMAYTARTGRRVVISTATLPLQRQILRKDAPRVAAATEQVLGTAPTFAVLKGWANYVCRYKVTEAATPDSLFSVGEASGVEEGQGARSELEEQVLRAREWAATTSTGDRDDMVPGVSDRAWAQVSMDRARCLKRACPYLTDCFAETARATAFAADVVVTNHAMLAVVAGGNSAALPEHDVLIVDEAHDLVERVRSHNTFTLSGPAVARVVATARRGGGAQVGALEEAGRGLENELWQIDDGRLPDGPGPQLVQALTLVRAAAVTALETCRKPGPGMATDEVAKATAAAAALTDLVTATEHALSPAIAERREVAYVERPNFGQEPPQLVICPIEVGDKVAFELLQDRAAVLTSATLSLGGNFSAVAASLGLGLTEQPWQSLDVGSPFDYARQGICYLAPHLPAPTKDGTSPQLLDELVELIEASQGGALGLFSSRRAAVRAAEHVRAAVDFPLYCQGEDQLPTLLELFQTDPHACLFGTLSLWQGVDVPGDTCRLVTIDRIPFPRPDDPVLEARSERVAARGGNAFMTVTVPYAALKLAQGAGRLIRRADDRGVVALLDPRIDTARYGSYFRRSLPEFWVTRELATVKGALARLADTATKHNQP</sequence>